<protein>
    <submittedName>
        <fullName evidence="1">Uncharacterized protein</fullName>
    </submittedName>
</protein>
<evidence type="ECO:0000313" key="1">
    <source>
        <dbReference type="EMBL" id="KAH0567272.1"/>
    </source>
</evidence>
<evidence type="ECO:0000313" key="2">
    <source>
        <dbReference type="Proteomes" id="UP000826195"/>
    </source>
</evidence>
<sequence length="102" mass="11314">MSKARILIGYGQFRRQTDVSPGIYTDDGDATAAEAAVEDWFAIITVWHGVSPYIDDVVDVKRLKGLSRVPRGPSQEQEALNNSLGVFFSITMTTARQPRVKE</sequence>
<accession>A0AAV7J5N9</accession>
<gene>
    <name evidence="1" type="ORF">KQX54_008026</name>
</gene>
<proteinExistence type="predicted"/>
<organism evidence="1 2">
    <name type="scientific">Cotesia glomerata</name>
    <name type="common">Lepidopteran parasitic wasp</name>
    <name type="synonym">Apanteles glomeratus</name>
    <dbReference type="NCBI Taxonomy" id="32391"/>
    <lineage>
        <taxon>Eukaryota</taxon>
        <taxon>Metazoa</taxon>
        <taxon>Ecdysozoa</taxon>
        <taxon>Arthropoda</taxon>
        <taxon>Hexapoda</taxon>
        <taxon>Insecta</taxon>
        <taxon>Pterygota</taxon>
        <taxon>Neoptera</taxon>
        <taxon>Endopterygota</taxon>
        <taxon>Hymenoptera</taxon>
        <taxon>Apocrita</taxon>
        <taxon>Ichneumonoidea</taxon>
        <taxon>Braconidae</taxon>
        <taxon>Microgastrinae</taxon>
        <taxon>Cotesia</taxon>
    </lineage>
</organism>
<dbReference type="EMBL" id="JAHXZJ010000001">
    <property type="protein sequence ID" value="KAH0567272.1"/>
    <property type="molecule type" value="Genomic_DNA"/>
</dbReference>
<reference evidence="1 2" key="1">
    <citation type="journal article" date="2021" name="J. Hered.">
        <title>A chromosome-level genome assembly of the parasitoid wasp, Cotesia glomerata (Hymenoptera: Braconidae).</title>
        <authorList>
            <person name="Pinto B.J."/>
            <person name="Weis J.J."/>
            <person name="Gamble T."/>
            <person name="Ode P.J."/>
            <person name="Paul R."/>
            <person name="Zaspel J.M."/>
        </authorList>
    </citation>
    <scope>NUCLEOTIDE SEQUENCE [LARGE SCALE GENOMIC DNA]</scope>
    <source>
        <strain evidence="1">CgM1</strain>
    </source>
</reference>
<dbReference type="Proteomes" id="UP000826195">
    <property type="component" value="Unassembled WGS sequence"/>
</dbReference>
<keyword evidence="2" id="KW-1185">Reference proteome</keyword>
<dbReference type="AlphaFoldDB" id="A0AAV7J5N9"/>
<name>A0AAV7J5N9_COTGL</name>
<comment type="caution">
    <text evidence="1">The sequence shown here is derived from an EMBL/GenBank/DDBJ whole genome shotgun (WGS) entry which is preliminary data.</text>
</comment>